<feature type="transmembrane region" description="Helical" evidence="12">
    <location>
        <begin position="449"/>
        <end position="470"/>
    </location>
</feature>
<keyword evidence="4" id="KW-0762">Sugar transport</keyword>
<feature type="domain" description="PTS EIIA type-1" evidence="13">
    <location>
        <begin position="523"/>
        <end position="627"/>
    </location>
</feature>
<keyword evidence="17" id="KW-1185">Reference proteome</keyword>
<keyword evidence="10 12" id="KW-0472">Membrane</keyword>
<dbReference type="InterPro" id="IPR036878">
    <property type="entry name" value="Glu_permease_IIB"/>
</dbReference>
<evidence type="ECO:0000256" key="9">
    <source>
        <dbReference type="ARBA" id="ARBA00022989"/>
    </source>
</evidence>
<gene>
    <name evidence="16" type="ORF">FD50_GL000578</name>
</gene>
<dbReference type="PROSITE" id="PS00371">
    <property type="entry name" value="PTS_EIIA_TYPE_1_HIS"/>
    <property type="match status" value="1"/>
</dbReference>
<keyword evidence="9 12" id="KW-1133">Transmembrane helix</keyword>
<dbReference type="GO" id="GO:0090588">
    <property type="term" value="F:protein-phosphocysteine-N-acetylmuramate phosphotransferase system transporter activity"/>
    <property type="evidence" value="ECO:0007669"/>
    <property type="project" value="TreeGrafter"/>
</dbReference>
<feature type="transmembrane region" description="Helical" evidence="12">
    <location>
        <begin position="408"/>
        <end position="429"/>
    </location>
</feature>
<feature type="domain" description="PTS EIIC type-1" evidence="15">
    <location>
        <begin position="130"/>
        <end position="482"/>
    </location>
</feature>
<evidence type="ECO:0000256" key="2">
    <source>
        <dbReference type="ARBA" id="ARBA00022448"/>
    </source>
</evidence>
<organism evidence="16 17">
    <name type="scientific">Liquorilactobacillus satsumensis DSM 16230 = JCM 12392</name>
    <dbReference type="NCBI Taxonomy" id="1423801"/>
    <lineage>
        <taxon>Bacteria</taxon>
        <taxon>Bacillati</taxon>
        <taxon>Bacillota</taxon>
        <taxon>Bacilli</taxon>
        <taxon>Lactobacillales</taxon>
        <taxon>Lactobacillaceae</taxon>
        <taxon>Liquorilactobacillus</taxon>
    </lineage>
</organism>
<evidence type="ECO:0000256" key="3">
    <source>
        <dbReference type="ARBA" id="ARBA00022475"/>
    </source>
</evidence>
<dbReference type="GO" id="GO:0008982">
    <property type="term" value="F:protein-N(PI)-phosphohistidine-sugar phosphotransferase activity"/>
    <property type="evidence" value="ECO:0007669"/>
    <property type="project" value="InterPro"/>
</dbReference>
<evidence type="ECO:0000256" key="10">
    <source>
        <dbReference type="ARBA" id="ARBA00023136"/>
    </source>
</evidence>
<dbReference type="InterPro" id="IPR050558">
    <property type="entry name" value="PTS_Sugar-Specific_Components"/>
</dbReference>
<feature type="domain" description="PTS EIIB type-1" evidence="14">
    <location>
        <begin position="9"/>
        <end position="91"/>
    </location>
</feature>
<dbReference type="CDD" id="cd00212">
    <property type="entry name" value="PTS_IIB_glc"/>
    <property type="match status" value="1"/>
</dbReference>
<comment type="caution">
    <text evidence="16">The sequence shown here is derived from an EMBL/GenBank/DDBJ whole genome shotgun (WGS) entry which is preliminary data.</text>
</comment>
<dbReference type="Gene3D" id="2.70.70.10">
    <property type="entry name" value="Glucose Permease (Domain IIA)"/>
    <property type="match status" value="1"/>
</dbReference>
<evidence type="ECO:0000313" key="16">
    <source>
        <dbReference type="EMBL" id="KRL98767.1"/>
    </source>
</evidence>
<feature type="transmembrane region" description="Helical" evidence="12">
    <location>
        <begin position="135"/>
        <end position="160"/>
    </location>
</feature>
<dbReference type="InterPro" id="IPR001127">
    <property type="entry name" value="PTS_EIIA_1_perm"/>
</dbReference>
<dbReference type="FunFam" id="3.30.1360.60:FF:000001">
    <property type="entry name" value="PTS system glucose-specific IIBC component PtsG"/>
    <property type="match status" value="1"/>
</dbReference>
<accession>A0A0R1UZK4</accession>
<evidence type="ECO:0000256" key="8">
    <source>
        <dbReference type="ARBA" id="ARBA00022777"/>
    </source>
</evidence>
<dbReference type="Pfam" id="PF00358">
    <property type="entry name" value="PTS_EIIA_1"/>
    <property type="match status" value="1"/>
</dbReference>
<dbReference type="GO" id="GO:0005886">
    <property type="term" value="C:plasma membrane"/>
    <property type="evidence" value="ECO:0007669"/>
    <property type="project" value="UniProtKB-SubCell"/>
</dbReference>
<dbReference type="PANTHER" id="PTHR30175">
    <property type="entry name" value="PHOSPHOTRANSFERASE SYSTEM TRANSPORT PROTEIN"/>
    <property type="match status" value="1"/>
</dbReference>
<dbReference type="PANTHER" id="PTHR30175:SF3">
    <property type="entry name" value="PTS SYSTEM N-ACETYLMURAMIC ACID-SPECIFIC EIIBC COMPONENT"/>
    <property type="match status" value="1"/>
</dbReference>
<dbReference type="NCBIfam" id="TIGR00830">
    <property type="entry name" value="PTBA"/>
    <property type="match status" value="1"/>
</dbReference>
<dbReference type="PROSITE" id="PS51103">
    <property type="entry name" value="PTS_EIIC_TYPE_1"/>
    <property type="match status" value="1"/>
</dbReference>
<keyword evidence="3" id="KW-1003">Cell membrane</keyword>
<evidence type="ECO:0000259" key="14">
    <source>
        <dbReference type="PROSITE" id="PS51098"/>
    </source>
</evidence>
<dbReference type="EMBL" id="AZFQ01000036">
    <property type="protein sequence ID" value="KRL98767.1"/>
    <property type="molecule type" value="Genomic_DNA"/>
</dbReference>
<keyword evidence="8" id="KW-0418">Kinase</keyword>
<dbReference type="STRING" id="1423801.FD50_GL000578"/>
<evidence type="ECO:0000256" key="4">
    <source>
        <dbReference type="ARBA" id="ARBA00022597"/>
    </source>
</evidence>
<name>A0A0R1UZK4_9LACO</name>
<feature type="transmembrane region" description="Helical" evidence="12">
    <location>
        <begin position="266"/>
        <end position="292"/>
    </location>
</feature>
<dbReference type="InterPro" id="IPR001996">
    <property type="entry name" value="PTS_IIB_1"/>
</dbReference>
<evidence type="ECO:0000256" key="5">
    <source>
        <dbReference type="ARBA" id="ARBA00022679"/>
    </source>
</evidence>
<dbReference type="OrthoDB" id="9769191at2"/>
<evidence type="ECO:0000313" key="17">
    <source>
        <dbReference type="Proteomes" id="UP000051166"/>
    </source>
</evidence>
<dbReference type="InterPro" id="IPR003352">
    <property type="entry name" value="PTS_EIIC"/>
</dbReference>
<dbReference type="GO" id="GO:0016301">
    <property type="term" value="F:kinase activity"/>
    <property type="evidence" value="ECO:0007669"/>
    <property type="project" value="UniProtKB-KW"/>
</dbReference>
<dbReference type="Pfam" id="PF02378">
    <property type="entry name" value="PTS_EIIC"/>
    <property type="match status" value="1"/>
</dbReference>
<dbReference type="GeneID" id="98308008"/>
<dbReference type="PROSITE" id="PS51093">
    <property type="entry name" value="PTS_EIIA_TYPE_1"/>
    <property type="match status" value="1"/>
</dbReference>
<evidence type="ECO:0000259" key="13">
    <source>
        <dbReference type="PROSITE" id="PS51093"/>
    </source>
</evidence>
<dbReference type="Proteomes" id="UP000051166">
    <property type="component" value="Unassembled WGS sequence"/>
</dbReference>
<dbReference type="RefSeq" id="WP_056960718.1">
    <property type="nucleotide sequence ID" value="NZ_AZFQ01000036.1"/>
</dbReference>
<feature type="transmembrane region" description="Helical" evidence="12">
    <location>
        <begin position="199"/>
        <end position="219"/>
    </location>
</feature>
<reference evidence="16 17" key="1">
    <citation type="journal article" date="2015" name="Genome Announc.">
        <title>Expanding the biotechnology potential of lactobacilli through comparative genomics of 213 strains and associated genera.</title>
        <authorList>
            <person name="Sun Z."/>
            <person name="Harris H.M."/>
            <person name="McCann A."/>
            <person name="Guo C."/>
            <person name="Argimon S."/>
            <person name="Zhang W."/>
            <person name="Yang X."/>
            <person name="Jeffery I.B."/>
            <person name="Cooney J.C."/>
            <person name="Kagawa T.F."/>
            <person name="Liu W."/>
            <person name="Song Y."/>
            <person name="Salvetti E."/>
            <person name="Wrobel A."/>
            <person name="Rasinkangas P."/>
            <person name="Parkhill J."/>
            <person name="Rea M.C."/>
            <person name="O'Sullivan O."/>
            <person name="Ritari J."/>
            <person name="Douillard F.P."/>
            <person name="Paul Ross R."/>
            <person name="Yang R."/>
            <person name="Briner A.E."/>
            <person name="Felis G.E."/>
            <person name="de Vos W.M."/>
            <person name="Barrangou R."/>
            <person name="Klaenhammer T.R."/>
            <person name="Caufield P.W."/>
            <person name="Cui Y."/>
            <person name="Zhang H."/>
            <person name="O'Toole P.W."/>
        </authorList>
    </citation>
    <scope>NUCLEOTIDE SEQUENCE [LARGE SCALE GENOMIC DNA]</scope>
    <source>
        <strain evidence="16 17">DSM 16230</strain>
    </source>
</reference>
<evidence type="ECO:0000256" key="6">
    <source>
        <dbReference type="ARBA" id="ARBA00022683"/>
    </source>
</evidence>
<dbReference type="PATRIC" id="fig|1423801.4.peg.587"/>
<dbReference type="SUPFAM" id="SSF51261">
    <property type="entry name" value="Duplicated hybrid motif"/>
    <property type="match status" value="1"/>
</dbReference>
<feature type="active site" description="Phosphocysteine intermediate; for EIIB activity" evidence="11">
    <location>
        <position position="31"/>
    </location>
</feature>
<evidence type="ECO:0000256" key="1">
    <source>
        <dbReference type="ARBA" id="ARBA00004651"/>
    </source>
</evidence>
<dbReference type="PROSITE" id="PS01035">
    <property type="entry name" value="PTS_EIIB_TYPE_1_CYS"/>
    <property type="match status" value="1"/>
</dbReference>
<dbReference type="AlphaFoldDB" id="A0A0R1UZK4"/>
<dbReference type="Pfam" id="PF00367">
    <property type="entry name" value="PTS_EIIB"/>
    <property type="match status" value="1"/>
</dbReference>
<evidence type="ECO:0000259" key="15">
    <source>
        <dbReference type="PROSITE" id="PS51103"/>
    </source>
</evidence>
<proteinExistence type="predicted"/>
<keyword evidence="7 12" id="KW-0812">Transmembrane</keyword>
<keyword evidence="5" id="KW-0808">Transferase</keyword>
<feature type="transmembrane region" description="Helical" evidence="12">
    <location>
        <begin position="172"/>
        <end position="192"/>
    </location>
</feature>
<dbReference type="PROSITE" id="PS51098">
    <property type="entry name" value="PTS_EIIB_TYPE_1"/>
    <property type="match status" value="1"/>
</dbReference>
<dbReference type="InterPro" id="IPR018113">
    <property type="entry name" value="PTrfase_EIIB_Cys"/>
</dbReference>
<keyword evidence="6" id="KW-0598">Phosphotransferase system</keyword>
<comment type="subcellular location">
    <subcellularLocation>
        <location evidence="1">Cell membrane</location>
        <topology evidence="1">Multi-pass membrane protein</topology>
    </subcellularLocation>
</comment>
<evidence type="ECO:0000256" key="11">
    <source>
        <dbReference type="PROSITE-ProRule" id="PRU00421"/>
    </source>
</evidence>
<dbReference type="InterPro" id="IPR011055">
    <property type="entry name" value="Dup_hybrid_motif"/>
</dbReference>
<keyword evidence="2" id="KW-0813">Transport</keyword>
<dbReference type="Gene3D" id="3.30.1360.60">
    <property type="entry name" value="Glucose permease domain IIB"/>
    <property type="match status" value="1"/>
</dbReference>
<protein>
    <submittedName>
        <fullName evidence="16">PTS system sucrose-specific transporter subunit IIABC</fullName>
    </submittedName>
</protein>
<dbReference type="InterPro" id="IPR013013">
    <property type="entry name" value="PTS_EIIC_1"/>
</dbReference>
<evidence type="ECO:0000256" key="12">
    <source>
        <dbReference type="SAM" id="Phobius"/>
    </source>
</evidence>
<sequence length="656" mass="69108">MGSKGFDANKIAAAIYQNVGGPENVSSFNNCMTRVRMNIKDPSLLDLEALKKVPGVLGVVNDEQLQIVIGPGKVNKVASAMAEIAGVELGEQFPEKKRTDGKSTVVEKAAQVKAQTKARQKPSKLKAILKDISNIFVPMIPAFVGSGLIAGIAAILTNLMTSKTISGSEWTQIVLVLNVIKNGMFTYLVIYTGINAARVWGATPTLGGVTGAVTLLTGMTPDAPIKNLFTGQALVAGQGGIIGVIFAVWLLSMLEKRLHKIIPDAIDIIITPMIALLVLGLAEIFVIMPLAGFVSDGLVGSLKWVLNVGGAFSGFVLGVAFLPMVMLGLHQILTPIHVQMIQQLGNTPLLPILAMAGGGQVGAAFALWIRLRHDKELTEMIKGALPVGILGIGEPLIYGVTLPLGRPFITACLGGGIGGAVIGWIGHVGAIAIGPSGLPLIPLIANGYWWAYVLGLLAAYAGGFVITYFWGIPKDRLAQQPQLARNAMADAAADNQVSVKSGDTETLRAVTAGKVQGIEQAVDQVFAQKELGDGYVITPTANEVYAPVSGVISTIFSTKHALGITSDAGFEILVHLGVDTVELKGKPFEIHVVQGQRVTPATLLAEVDWTAVKMADKATETMVIITNMEAVAHFQLHQDLGQSSQAGDVVIDVVRK</sequence>
<feature type="transmembrane region" description="Helical" evidence="12">
    <location>
        <begin position="304"/>
        <end position="329"/>
    </location>
</feature>
<dbReference type="GO" id="GO:0009401">
    <property type="term" value="P:phosphoenolpyruvate-dependent sugar phosphotransferase system"/>
    <property type="evidence" value="ECO:0007669"/>
    <property type="project" value="UniProtKB-KW"/>
</dbReference>
<dbReference type="SUPFAM" id="SSF55604">
    <property type="entry name" value="Glucose permease domain IIB"/>
    <property type="match status" value="1"/>
</dbReference>
<feature type="transmembrane region" description="Helical" evidence="12">
    <location>
        <begin position="383"/>
        <end position="401"/>
    </location>
</feature>
<feature type="transmembrane region" description="Helical" evidence="12">
    <location>
        <begin position="231"/>
        <end position="254"/>
    </location>
</feature>
<evidence type="ECO:0000256" key="7">
    <source>
        <dbReference type="ARBA" id="ARBA00022692"/>
    </source>
</evidence>
<feature type="transmembrane region" description="Helical" evidence="12">
    <location>
        <begin position="349"/>
        <end position="371"/>
    </location>
</feature>